<feature type="chain" id="PRO_5020383118" evidence="7">
    <location>
        <begin position="30"/>
        <end position="262"/>
    </location>
</feature>
<dbReference type="Gene3D" id="3.40.190.10">
    <property type="entry name" value="Periplasmic binding protein-like II"/>
    <property type="match status" value="2"/>
</dbReference>
<keyword evidence="4 7" id="KW-0732">Signal</keyword>
<proteinExistence type="inferred from homology"/>
<keyword evidence="3 6" id="KW-0479">Metal-binding</keyword>
<evidence type="ECO:0000313" key="8">
    <source>
        <dbReference type="EMBL" id="TCL01131.1"/>
    </source>
</evidence>
<dbReference type="GO" id="GO:0015689">
    <property type="term" value="P:molybdate ion transport"/>
    <property type="evidence" value="ECO:0007669"/>
    <property type="project" value="InterPro"/>
</dbReference>
<evidence type="ECO:0000256" key="4">
    <source>
        <dbReference type="ARBA" id="ARBA00022729"/>
    </source>
</evidence>
<dbReference type="InterPro" id="IPR050682">
    <property type="entry name" value="ModA/WtpA"/>
</dbReference>
<gene>
    <name evidence="8" type="ORF">BXY66_2440</name>
</gene>
<dbReference type="GO" id="GO:0046872">
    <property type="term" value="F:metal ion binding"/>
    <property type="evidence" value="ECO:0007669"/>
    <property type="project" value="UniProtKB-KW"/>
</dbReference>
<sequence>MGHFFQVRRHLFAPLWAFCFLLAPFVAKADINVFAAASLKTVLEDIGAAFETEHGLAVAVTVAGSSALARQISFGAPADVFVSANADWMNYLEARGHVISESRRSVAGNALVLVRSKAKDANAADATIETALSGVGDARIAVALVDAVPAGIYAKQALKSLGYWKRLSPNLVQTDNVRAALTLVALGEAPWGIVYASDALVEPRVDVVAVFPENSHSQIVYPAATIVGGKPNEARDFLQFLAGEQAQQSFLENGFTAIGDDE</sequence>
<evidence type="ECO:0000256" key="3">
    <source>
        <dbReference type="ARBA" id="ARBA00022723"/>
    </source>
</evidence>
<dbReference type="NCBIfam" id="TIGR01256">
    <property type="entry name" value="modA"/>
    <property type="match status" value="1"/>
</dbReference>
<dbReference type="Proteomes" id="UP000295673">
    <property type="component" value="Unassembled WGS sequence"/>
</dbReference>
<dbReference type="GO" id="GO:1901359">
    <property type="term" value="F:tungstate binding"/>
    <property type="evidence" value="ECO:0007669"/>
    <property type="project" value="UniProtKB-ARBA"/>
</dbReference>
<dbReference type="GO" id="GO:0030973">
    <property type="term" value="F:molybdate ion binding"/>
    <property type="evidence" value="ECO:0007669"/>
    <property type="project" value="TreeGrafter"/>
</dbReference>
<protein>
    <submittedName>
        <fullName evidence="8">Molybdate transport system substrate-binding protein</fullName>
    </submittedName>
</protein>
<keyword evidence="2 6" id="KW-0500">Molybdenum</keyword>
<dbReference type="PANTHER" id="PTHR30632:SF17">
    <property type="entry name" value="MOLYBDATE-BINDING PROTEIN MODA"/>
    <property type="match status" value="1"/>
</dbReference>
<reference evidence="8 9" key="1">
    <citation type="submission" date="2019-03" db="EMBL/GenBank/DDBJ databases">
        <title>Genomic Encyclopedia of Archaeal and Bacterial Type Strains, Phase II (KMG-II): from individual species to whole genera.</title>
        <authorList>
            <person name="Goeker M."/>
        </authorList>
    </citation>
    <scope>NUCLEOTIDE SEQUENCE [LARGE SCALE GENOMIC DNA]</scope>
    <source>
        <strain evidence="8 9">DSM 26433</strain>
    </source>
</reference>
<dbReference type="InterPro" id="IPR005950">
    <property type="entry name" value="ModA"/>
</dbReference>
<organism evidence="8 9">
    <name type="scientific">Shimia isoporae</name>
    <dbReference type="NCBI Taxonomy" id="647720"/>
    <lineage>
        <taxon>Bacteria</taxon>
        <taxon>Pseudomonadati</taxon>
        <taxon>Pseudomonadota</taxon>
        <taxon>Alphaproteobacteria</taxon>
        <taxon>Rhodobacterales</taxon>
        <taxon>Roseobacteraceae</taxon>
    </lineage>
</organism>
<dbReference type="GO" id="GO:0030288">
    <property type="term" value="C:outer membrane-bounded periplasmic space"/>
    <property type="evidence" value="ECO:0007669"/>
    <property type="project" value="TreeGrafter"/>
</dbReference>
<accession>A0A4V2Q254</accession>
<dbReference type="AlphaFoldDB" id="A0A4V2Q254"/>
<evidence type="ECO:0000256" key="1">
    <source>
        <dbReference type="ARBA" id="ARBA00009175"/>
    </source>
</evidence>
<dbReference type="SUPFAM" id="SSF53850">
    <property type="entry name" value="Periplasmic binding protein-like II"/>
    <property type="match status" value="1"/>
</dbReference>
<feature type="binding site" evidence="6">
    <location>
        <position position="38"/>
    </location>
    <ligand>
        <name>molybdate</name>
        <dbReference type="ChEBI" id="CHEBI:36264"/>
    </ligand>
</feature>
<dbReference type="FunFam" id="3.40.190.10:FF:000035">
    <property type="entry name" value="Molybdate ABC transporter substrate-binding protein"/>
    <property type="match status" value="1"/>
</dbReference>
<feature type="binding site" evidence="6">
    <location>
        <position position="177"/>
    </location>
    <ligand>
        <name>molybdate</name>
        <dbReference type="ChEBI" id="CHEBI:36264"/>
    </ligand>
</feature>
<dbReference type="PIRSF" id="PIRSF004846">
    <property type="entry name" value="ModA"/>
    <property type="match status" value="1"/>
</dbReference>
<evidence type="ECO:0000256" key="5">
    <source>
        <dbReference type="ARBA" id="ARBA00062515"/>
    </source>
</evidence>
<evidence type="ECO:0000313" key="9">
    <source>
        <dbReference type="Proteomes" id="UP000295673"/>
    </source>
</evidence>
<comment type="caution">
    <text evidence="8">The sequence shown here is derived from an EMBL/GenBank/DDBJ whole genome shotgun (WGS) entry which is preliminary data.</text>
</comment>
<keyword evidence="9" id="KW-1185">Reference proteome</keyword>
<comment type="subunit">
    <text evidence="5">The complex is composed of two ATP-binding proteins (ModC), two transmembrane proteins (ModB) and a solute-binding protein (ModA).</text>
</comment>
<dbReference type="Pfam" id="PF13531">
    <property type="entry name" value="SBP_bac_11"/>
    <property type="match status" value="1"/>
</dbReference>
<feature type="binding site" evidence="6">
    <location>
        <position position="195"/>
    </location>
    <ligand>
        <name>molybdate</name>
        <dbReference type="ChEBI" id="CHEBI:36264"/>
    </ligand>
</feature>
<evidence type="ECO:0000256" key="2">
    <source>
        <dbReference type="ARBA" id="ARBA00022505"/>
    </source>
</evidence>
<feature type="binding site" evidence="6">
    <location>
        <position position="150"/>
    </location>
    <ligand>
        <name>molybdate</name>
        <dbReference type="ChEBI" id="CHEBI:36264"/>
    </ligand>
</feature>
<dbReference type="PANTHER" id="PTHR30632">
    <property type="entry name" value="MOLYBDATE-BINDING PERIPLASMIC PROTEIN"/>
    <property type="match status" value="1"/>
</dbReference>
<name>A0A4V2Q254_9RHOB</name>
<dbReference type="OrthoDB" id="9785015at2"/>
<dbReference type="RefSeq" id="WP_132860475.1">
    <property type="nucleotide sequence ID" value="NZ_SMGR01000002.1"/>
</dbReference>
<evidence type="ECO:0000256" key="6">
    <source>
        <dbReference type="PIRSR" id="PIRSR004846-1"/>
    </source>
</evidence>
<feature type="signal peptide" evidence="7">
    <location>
        <begin position="1"/>
        <end position="29"/>
    </location>
</feature>
<comment type="similarity">
    <text evidence="1">Belongs to the bacterial solute-binding protein ModA family.</text>
</comment>
<evidence type="ECO:0000256" key="7">
    <source>
        <dbReference type="SAM" id="SignalP"/>
    </source>
</evidence>
<feature type="binding site" evidence="6">
    <location>
        <position position="65"/>
    </location>
    <ligand>
        <name>molybdate</name>
        <dbReference type="ChEBI" id="CHEBI:36264"/>
    </ligand>
</feature>
<dbReference type="EMBL" id="SMGR01000002">
    <property type="protein sequence ID" value="TCL01131.1"/>
    <property type="molecule type" value="Genomic_DNA"/>
</dbReference>